<dbReference type="Pfam" id="PF17210">
    <property type="entry name" value="SdrD_B"/>
    <property type="match status" value="1"/>
</dbReference>
<evidence type="ECO:0000259" key="6">
    <source>
        <dbReference type="Pfam" id="PF12892"/>
    </source>
</evidence>
<dbReference type="SUPFAM" id="SSF117074">
    <property type="entry name" value="Hypothetical protein PA1324"/>
    <property type="match status" value="1"/>
</dbReference>
<dbReference type="Pfam" id="PF05738">
    <property type="entry name" value="Cna_B"/>
    <property type="match status" value="4"/>
</dbReference>
<dbReference type="Gene3D" id="2.60.40.10">
    <property type="entry name" value="Immunoglobulins"/>
    <property type="match status" value="2"/>
</dbReference>
<reference evidence="9 10" key="1">
    <citation type="submission" date="2016-01" db="EMBL/GenBank/DDBJ databases">
        <authorList>
            <person name="Mitreva M."/>
            <person name="Pepin K.H."/>
            <person name="Mihindukulasuriya K.A."/>
            <person name="Fulton R."/>
            <person name="Fronick C."/>
            <person name="O'Laughlin M."/>
            <person name="Miner T."/>
            <person name="Herter B."/>
            <person name="Rosa B.A."/>
            <person name="Cordes M."/>
            <person name="Tomlinson C."/>
            <person name="Wollam A."/>
            <person name="Palsikar V.B."/>
            <person name="Mardis E.R."/>
            <person name="Wilson R.K."/>
        </authorList>
    </citation>
    <scope>NUCLEOTIDE SEQUENCE [LARGE SCALE GENOMIC DNA]</scope>
    <source>
        <strain evidence="9 10">KA00071</strain>
    </source>
</reference>
<dbReference type="EMBL" id="LSDB01000013">
    <property type="protein sequence ID" value="KXB58404.1"/>
    <property type="molecule type" value="Genomic_DNA"/>
</dbReference>
<accession>A0ABR5TMB5</accession>
<feature type="domain" description="SD-repeat containing protein B" evidence="7">
    <location>
        <begin position="1049"/>
        <end position="1136"/>
    </location>
</feature>
<dbReference type="Pfam" id="PF17802">
    <property type="entry name" value="SpaA"/>
    <property type="match status" value="1"/>
</dbReference>
<dbReference type="CDD" id="cd00222">
    <property type="entry name" value="CollagenBindB"/>
    <property type="match status" value="2"/>
</dbReference>
<evidence type="ECO:0000256" key="3">
    <source>
        <dbReference type="ARBA" id="ARBA00022729"/>
    </source>
</evidence>
<evidence type="ECO:0000259" key="8">
    <source>
        <dbReference type="Pfam" id="PF17802"/>
    </source>
</evidence>
<dbReference type="NCBIfam" id="TIGR03786">
    <property type="entry name" value="strep_pil_rpt"/>
    <property type="match status" value="1"/>
</dbReference>
<evidence type="ECO:0000256" key="2">
    <source>
        <dbReference type="ARBA" id="ARBA00022525"/>
    </source>
</evidence>
<dbReference type="Gene3D" id="2.60.40.3050">
    <property type="match status" value="1"/>
</dbReference>
<proteinExistence type="predicted"/>
<dbReference type="InterPro" id="IPR022464">
    <property type="entry name" value="Strep_pil_isopept_link"/>
</dbReference>
<protein>
    <submittedName>
        <fullName evidence="9">Pilin isopeptide linkage domain protein</fullName>
    </submittedName>
</protein>
<dbReference type="Proteomes" id="UP000070467">
    <property type="component" value="Unassembled WGS sequence"/>
</dbReference>
<evidence type="ECO:0000313" key="9">
    <source>
        <dbReference type="EMBL" id="KXB58404.1"/>
    </source>
</evidence>
<feature type="domain" description="SpaA-like prealbumin fold" evidence="8">
    <location>
        <begin position="1184"/>
        <end position="1264"/>
    </location>
</feature>
<gene>
    <name evidence="9" type="ORF">HMPREF1871_00513</name>
</gene>
<dbReference type="InterPro" id="IPR013783">
    <property type="entry name" value="Ig-like_fold"/>
</dbReference>
<evidence type="ECO:0000313" key="10">
    <source>
        <dbReference type="Proteomes" id="UP000070467"/>
    </source>
</evidence>
<dbReference type="SUPFAM" id="SSF49478">
    <property type="entry name" value="Cna protein B-type domain"/>
    <property type="match status" value="4"/>
</dbReference>
<name>A0ABR5TMB5_9BACL</name>
<dbReference type="Pfam" id="PF12892">
    <property type="entry name" value="FctA"/>
    <property type="match status" value="1"/>
</dbReference>
<evidence type="ECO:0000256" key="4">
    <source>
        <dbReference type="SAM" id="MobiDB-lite"/>
    </source>
</evidence>
<organism evidence="9 10">
    <name type="scientific">Gemelliphila asaccharolytica</name>
    <dbReference type="NCBI Taxonomy" id="502393"/>
    <lineage>
        <taxon>Bacteria</taxon>
        <taxon>Bacillati</taxon>
        <taxon>Bacillota</taxon>
        <taxon>Bacilli</taxon>
        <taxon>Bacillales</taxon>
        <taxon>Gemellaceae</taxon>
        <taxon>Gemelliphila</taxon>
    </lineage>
</organism>
<keyword evidence="2" id="KW-0964">Secreted</keyword>
<comment type="caution">
    <text evidence="9">The sequence shown here is derived from an EMBL/GenBank/DDBJ whole genome shotgun (WGS) entry which is preliminary data.</text>
</comment>
<evidence type="ECO:0000259" key="5">
    <source>
        <dbReference type="Pfam" id="PF05738"/>
    </source>
</evidence>
<sequence length="1893" mass="216521">MKNILKKIIIFSLLIVFTLASVTPFKMVNANKVTPSEGKVITNEVSSKENSAEKPVLKEGVLEKEKLPLKEKAEENKNNVVGSDRANADTSTNKVDLKIARLTEKGIEPLPEEWYTEQEVDSVVDVDVSGNSYKIDNPYIQLKIPKIEKIKDVRFVDSQTGETERGEDENYKYVKYKYSTLTGGTHASYQFFFKIDGHFAKNNDSINVEVVLYDGDGKEITKDTHTYKVKTVDFEVYSSWQNKDDMEYTKFDSTSNGHTSTVKGLTEKDSDTRTAPNTKQYANIFASVYPKKIEGLNGSYGMEYPKNLKFVFTYPDETEGFICAQNDKTDPRREDRWDWWGSPRPDAKKFKINKNVCEYIVDAPTFDRHLGYLSNDRYATAFTSVALADKVVLNKDLEVKIDIYKNVDENGQNGELIGSRVEKFNFIPAPFSKNGNFGYIKRSYADYDFEDFGYLYSSDYHYLNGDIFKGDKKMNDIGIPIIDKISNSNNGSGRNNKYSGGDVTKVKEIYTKLDSEGTYFKNIKLKVGHNNNGNPNNDKNKEQMIASIDKGTKLYGIAKDGSETLIKDNVKHDEVVEIDDTTRKYQELVFKFKEPVVLDNTVIYTYERIWFVDDEMTKFKDLKDKTLRYDNTLAVSTYDEKEQKTIKGDYTGKDDYSYINVISLHPRVNEVIRDPFVKEFEATGLFDYVIGPNMPEIYHDRSTYGNMKEIKNVSIITLIPSGFEYTGKYERRENSVDGRDPSWNDKVKDPIITTVENYKGTGKTAIIAKYGDVPIEKCYPINLKLKATKNVKRGANTFVNYMTYDNNEFLVPYNDTDKNENNYVDELDLDDDGNTKEIFMKKETTVTYVPPLELINNNSVGHEGISDVTQITADLGYEVNHKINLFNNSIKDVDKLSIIDVLPYKEDHSITPNDEGKYVKRGSTFSTYLTSSLEEANPTLKDKLDFFYQLEEQGEDLASVRDGKWVKKDEVADFKKVKSIKAVLKKGQILKSKESIEIILPANLPKDTDLDEKTSKAFNSAAFSVDDINYTEGNKTQIDFKKYLVSGVAYYDLNENGKYDEGDVPLRNIDVTILNKKDGSVAQDFNKKELTVKTDDNGGYKIPIYKRGDYLVKFTKTKHQIFSTKETENEQKGNSIIVNTIKDDVAKTKDFTLSPVKKEEVKNVATTPIYGKIDLEKYSQDEKQGDSKKALSGVEFALKNKDGSDVTNFKYETIGNVTTDKDGKTSFLLVPYGDYIIKEVKTNEAYELSKEEYPITVTGEKDGKNSKVVTRQIDNKLKKISINIEKDWQDEKGEEITPPTDKVEVELLRDNELVETKELTKEKDFKLTVDNLQKTDSTTGKDYTYTVREKGIDDKNEIKINDIWYKSISSGEQETGLKITNKKVALWTEMVPAKTSYKVEKDWQGISKKAVENEKILVKLYKNGNPTNQTKELTKENDFKATFEDLNDTDFKKDNQKNIYSVKEIDNQGNAIEDNSKIKIADKEYKVTYQKGKITNTLINEKIKVTAQKQWQDEENRDGIRPEKIKVKLLANGKPTGQEILVTKDMEKAFEFDNLDTYDNDGEKIKYTVEEEVPAGYKSEVTGTQKEGFKITNTHEVEKVNIAVEKQWKDVDKQKGKKPEKIKVKLLANGKETDQEITLEKDKEYKAEFKNLNAKEKGQEIEYMVKEEVPAGYKSEVTGTQKEGFKIINTYSPEKVSISTKFKKIIEGEPTQKDKFKFKFTPVEKSNPMPEKEKSGQKIIDIEGAGEKELGKIEFKYPGVYSYKLEEINENNKEIEYDKSIYTITYNVTDKNGKLKVETNLKKDKEEVKEIIFRNKYKQKNQVPNNENENKKPVGNAKEENKKGDSKEEIGFKNEKNKEQKGILTKTGVENTINTALISTLIALGLLIRKKYK</sequence>
<evidence type="ECO:0000256" key="1">
    <source>
        <dbReference type="ARBA" id="ARBA00004613"/>
    </source>
</evidence>
<keyword evidence="10" id="KW-1185">Reference proteome</keyword>
<dbReference type="Gene3D" id="2.60.40.1140">
    <property type="entry name" value="Collagen-binding surface protein Cna, B-type domain"/>
    <property type="match status" value="4"/>
</dbReference>
<evidence type="ECO:0000259" key="7">
    <source>
        <dbReference type="Pfam" id="PF17210"/>
    </source>
</evidence>
<feature type="domain" description="CNA-B" evidence="5">
    <location>
        <begin position="1282"/>
        <end position="1382"/>
    </location>
</feature>
<comment type="subcellular location">
    <subcellularLocation>
        <location evidence="1">Secreted</location>
    </subcellularLocation>
</comment>
<dbReference type="InterPro" id="IPR033764">
    <property type="entry name" value="Sdr_B"/>
</dbReference>
<keyword evidence="3" id="KW-0732">Signal</keyword>
<dbReference type="InterPro" id="IPR038174">
    <property type="entry name" value="Strep_pil_link_sf"/>
</dbReference>
<feature type="domain" description="CNA-B" evidence="5">
    <location>
        <begin position="1398"/>
        <end position="1471"/>
    </location>
</feature>
<feature type="domain" description="Streptococcal pilin isopeptide linkage" evidence="6">
    <location>
        <begin position="1701"/>
        <end position="1818"/>
    </location>
</feature>
<feature type="domain" description="CNA-B" evidence="5">
    <location>
        <begin position="1602"/>
        <end position="1690"/>
    </location>
</feature>
<dbReference type="InterPro" id="IPR041033">
    <property type="entry name" value="SpaA_PFL_dom_1"/>
</dbReference>
<feature type="compositionally biased region" description="Basic and acidic residues" evidence="4">
    <location>
        <begin position="1828"/>
        <end position="1857"/>
    </location>
</feature>
<dbReference type="RefSeq" id="WP_066129679.1">
    <property type="nucleotide sequence ID" value="NZ_KQ959866.1"/>
</dbReference>
<feature type="region of interest" description="Disordered" evidence="4">
    <location>
        <begin position="1818"/>
        <end position="1857"/>
    </location>
</feature>
<dbReference type="InterPro" id="IPR008454">
    <property type="entry name" value="Collagen-bd_Cna-like_B-typ_dom"/>
</dbReference>
<feature type="domain" description="CNA-B" evidence="5">
    <location>
        <begin position="1505"/>
        <end position="1594"/>
    </location>
</feature>